<evidence type="ECO:0000313" key="2">
    <source>
        <dbReference type="EMBL" id="COW04879.1"/>
    </source>
</evidence>
<gene>
    <name evidence="2" type="ORF">ERS007741_01311</name>
</gene>
<feature type="compositionally biased region" description="Polar residues" evidence="1">
    <location>
        <begin position="208"/>
        <end position="219"/>
    </location>
</feature>
<feature type="compositionally biased region" description="Polar residues" evidence="1">
    <location>
        <begin position="67"/>
        <end position="82"/>
    </location>
</feature>
<sequence>MAINTTPAVATAVRSSDRISEATGSAAAGSRASASVISNTPPSWRTACTAEATALTRSPAARAPISGPSSVTNLRPSHTARTSVALPTPAGPDTSTPKLVPAPKVCSRCGSSRASLSHSVSLAACGWAPLSSSIWISGLEMLTCPAVDVPIAAGTPAPQVTSELGCTLTGPSGSTPVTVSSSEVQLIPTAAANARLAADVDVPGPRSRGSSETASPTVITLPSRACRSVTGGTDWVASVEPLSVTDRAP</sequence>
<dbReference type="EMBL" id="CHKL01000110">
    <property type="protein sequence ID" value="COW04879.1"/>
    <property type="molecule type" value="Genomic_DNA"/>
</dbReference>
<proteinExistence type="predicted"/>
<evidence type="ECO:0000313" key="3">
    <source>
        <dbReference type="Proteomes" id="UP000048600"/>
    </source>
</evidence>
<feature type="compositionally biased region" description="Low complexity" evidence="1">
    <location>
        <begin position="21"/>
        <end position="38"/>
    </location>
</feature>
<accession>A0A655F297</accession>
<protein>
    <submittedName>
        <fullName evidence="2">Uncharacterized protein</fullName>
    </submittedName>
</protein>
<organism evidence="2 3">
    <name type="scientific">Mycobacterium tuberculosis</name>
    <dbReference type="NCBI Taxonomy" id="1773"/>
    <lineage>
        <taxon>Bacteria</taxon>
        <taxon>Bacillati</taxon>
        <taxon>Actinomycetota</taxon>
        <taxon>Actinomycetes</taxon>
        <taxon>Mycobacteriales</taxon>
        <taxon>Mycobacteriaceae</taxon>
        <taxon>Mycobacterium</taxon>
        <taxon>Mycobacterium tuberculosis complex</taxon>
    </lineage>
</organism>
<feature type="region of interest" description="Disordered" evidence="1">
    <location>
        <begin position="59"/>
        <end position="99"/>
    </location>
</feature>
<reference evidence="2 3" key="1">
    <citation type="submission" date="2015-03" db="EMBL/GenBank/DDBJ databases">
        <authorList>
            <consortium name="Pathogen Informatics"/>
        </authorList>
    </citation>
    <scope>NUCLEOTIDE SEQUENCE [LARGE SCALE GENOMIC DNA]</scope>
    <source>
        <strain evidence="2 3">P00601463</strain>
    </source>
</reference>
<dbReference type="Proteomes" id="UP000048600">
    <property type="component" value="Unassembled WGS sequence"/>
</dbReference>
<evidence type="ECO:0000256" key="1">
    <source>
        <dbReference type="SAM" id="MobiDB-lite"/>
    </source>
</evidence>
<feature type="region of interest" description="Disordered" evidence="1">
    <location>
        <begin position="200"/>
        <end position="219"/>
    </location>
</feature>
<feature type="region of interest" description="Disordered" evidence="1">
    <location>
        <begin position="14"/>
        <end position="42"/>
    </location>
</feature>
<dbReference type="AlphaFoldDB" id="A0A655F297"/>
<name>A0A655F297_MYCTX</name>